<feature type="compositionally biased region" description="Polar residues" evidence="1">
    <location>
        <begin position="638"/>
        <end position="647"/>
    </location>
</feature>
<comment type="caution">
    <text evidence="2">The sequence shown here is derived from an EMBL/GenBank/DDBJ whole genome shotgun (WGS) entry which is preliminary data.</text>
</comment>
<feature type="compositionally biased region" description="Polar residues" evidence="1">
    <location>
        <begin position="1160"/>
        <end position="1175"/>
    </location>
</feature>
<feature type="compositionally biased region" description="Polar residues" evidence="1">
    <location>
        <begin position="813"/>
        <end position="836"/>
    </location>
</feature>
<feature type="compositionally biased region" description="Pro residues" evidence="1">
    <location>
        <begin position="513"/>
        <end position="531"/>
    </location>
</feature>
<feature type="compositionally biased region" description="Basic and acidic residues" evidence="1">
    <location>
        <begin position="42"/>
        <end position="59"/>
    </location>
</feature>
<feature type="region of interest" description="Disordered" evidence="1">
    <location>
        <begin position="293"/>
        <end position="344"/>
    </location>
</feature>
<dbReference type="EMBL" id="MU007010">
    <property type="protein sequence ID" value="KAF2436381.1"/>
    <property type="molecule type" value="Genomic_DNA"/>
</dbReference>
<name>A0A9P4P2V0_9PEZI</name>
<feature type="compositionally biased region" description="Low complexity" evidence="1">
    <location>
        <begin position="1041"/>
        <end position="1054"/>
    </location>
</feature>
<evidence type="ECO:0000256" key="1">
    <source>
        <dbReference type="SAM" id="MobiDB-lite"/>
    </source>
</evidence>
<feature type="region of interest" description="Disordered" evidence="1">
    <location>
        <begin position="441"/>
        <end position="461"/>
    </location>
</feature>
<proteinExistence type="predicted"/>
<feature type="compositionally biased region" description="Polar residues" evidence="1">
    <location>
        <begin position="407"/>
        <end position="417"/>
    </location>
</feature>
<evidence type="ECO:0000313" key="3">
    <source>
        <dbReference type="Proteomes" id="UP000800235"/>
    </source>
</evidence>
<gene>
    <name evidence="2" type="ORF">EJ08DRAFT_144837</name>
</gene>
<sequence>MSMTSQPRPSSSRRSSRSFSPFRRFSSRPSSVIIPNNNDVPDLPHHDFSSASFKDERGRPKSYPAAAALGTDWGSPPEYEKLDGVGSSGRTDSPPPHRLKEESRVTEERGRERLGVLPSPARSAFQSEGAAGVGGGNDIVESVVRHATPALSHTVTAEERTPTQESVNAHAKTAHPGSSSDFDPTANGAVGKGPGNRSSMITPKHAPYEIGGRQRAVSLPRPEYVMPPRYYGAREEPVGLLRPEYVMPPRSGGTEKEPVSPISPLEEGDSSPEDVKPGTGLVAAAQDVSVERVSGDTLSRVSEDSWEKISNADVEGHPTTTGNSVHDVDVAKRSATPSVEVPSAIPSLKGSVQNAAVWFATSSIQGSAHDDLPPSTSATPSFQENTHSLPASTSPTTSLGRGADELLTTSKSANPSPDGSEHNVLATSTCATSSLKGSALNIPISTSETPSMTASSYKGKERAVSPVESEFFPISPSINHSRDHSAVSAILGEAQVVQVPQFQPNATNEIRNAPPPKTQPPQPSTSPPPLPQFGIGTPFEKPVRKIAVSEAQQSDRLAEIALAHKKMREQLDNFTPGSPHDFGATDEAGRKFDEVMERRSMVRGDSRSLRGVAGAPNLAVPTMTSLAPPEKGRARSKSGVSEGNLSVPSFGAEGQGSRFGGGMSNTNASILPPAGPSRQERSGRGPSEQNKPFLLGVSSGNQRAQQNNAAVGGSKAPSPAPVSRAAMEDRPLPRGPISRATPLALDQPSPLGPTMTVTEPEHELPMASQDEVEARGETVGPALSVGGRSIRDEDVTGKDNMNSSLSVGGRSMPSVSSLGRDNDISDTQSPVSQDRSVSPIKGSFENREYHPPNPNGERPMSFVPLPRDPSGLPQQEIISTTKHPIETGSPETPQRSRRNSYTRSSPSPGTPRRRSRQLSLHMDEVRESQDLYDPPSPVTSRHPQSQAPQRELSLNQGSNGGAEYQRESLTAPVPGISPVHEGQQSESEERRPSSIQESPPRAYGQMDIPSSDSPPEQEHEREVPQSHPGQDDAQQPPPHPALAAPASSPVALPGSEPKKAGMLQKIKGFASSNHASESQSGNTARLQQQQQPQKQPPPPPPELRLSSMTSSVGSQNTSMSKDKKKRSSGILSSFKRPASSGAESHLTGASVDAAGMKGQANESPTQRQTPQNVASTIPPMPTEAPQERMASLKVQNAHLPQRATTHTGEQSSMKKRFSALGSLFGRSGTTGHTPKQSKHNKNAPRSTLIHHVPPNPNPTAFTQRQQQHQGGSLNSKQQDMRRAQWLQDPEQSGVHPPLGGYYAPGNSQDNPQFGHGQGTAGFAAIAAQQGRNKSASSATSSNAKDKRSGSNSSVPWPFKRHGSSNSSGHLSPQVSAQSPLDRIRTDSLGPPSISPVSTRRDSSPGQAGYGRAPPPRLPSGRMGSISEQGFPGQHQERPWALTLPGAEEDDRDITRQEIFHAASARWQRGADGLMYALPRDEASPVTPRRQDWDSHTPTAPHPYGQQQQPPHLEPQMPRSPQRFPPGHAQGSPANPVYSYLPTHIHSPPPRPQSSPGHIVNQYQPQDEPHAITTPDAHPVVIPPLPQGNIPLMQPQPRRMSNSPAMGDQLPARASSLQDPRTGPSYRSNGGGAPAPPPKSPMRSGFTVSTTSTSTTTTTTSDQSLNGSFNPSSASTQTQKRPISTSNAYNPTSPQRSTASNAYTATSLQRSAASPPPLPPPKDIPPTPQLPSLIIPRGGPVGGSGITGPVVHSGRNDAMGSSTRSMQNAMSQQQLHARNKSRDSDDEPVMKAVSYPGDEWMPRWDID</sequence>
<evidence type="ECO:0000313" key="2">
    <source>
        <dbReference type="EMBL" id="KAF2436381.1"/>
    </source>
</evidence>
<feature type="compositionally biased region" description="Basic and acidic residues" evidence="1">
    <location>
        <begin position="1478"/>
        <end position="1494"/>
    </location>
</feature>
<feature type="compositionally biased region" description="Polar residues" evidence="1">
    <location>
        <begin position="1661"/>
        <end position="1711"/>
    </location>
</feature>
<feature type="compositionally biased region" description="Polar residues" evidence="1">
    <location>
        <begin position="872"/>
        <end position="882"/>
    </location>
</feature>
<feature type="compositionally biased region" description="Polar residues" evidence="1">
    <location>
        <begin position="500"/>
        <end position="510"/>
    </location>
</feature>
<feature type="compositionally biased region" description="Polar residues" evidence="1">
    <location>
        <begin position="1758"/>
        <end position="1775"/>
    </location>
</feature>
<feature type="region of interest" description="Disordered" evidence="1">
    <location>
        <begin position="1477"/>
        <end position="1793"/>
    </location>
</feature>
<feature type="compositionally biased region" description="Polar residues" evidence="1">
    <location>
        <begin position="1106"/>
        <end position="1119"/>
    </location>
</feature>
<feature type="compositionally biased region" description="Pro residues" evidence="1">
    <location>
        <begin position="1713"/>
        <end position="1728"/>
    </location>
</feature>
<feature type="region of interest" description="Disordered" evidence="1">
    <location>
        <begin position="1"/>
        <end position="214"/>
    </location>
</feature>
<keyword evidence="3" id="KW-1185">Reference proteome</keyword>
<feature type="compositionally biased region" description="Polar residues" evidence="1">
    <location>
        <begin position="698"/>
        <end position="709"/>
    </location>
</feature>
<dbReference type="OrthoDB" id="5151921at2759"/>
<organism evidence="2 3">
    <name type="scientific">Tothia fuscella</name>
    <dbReference type="NCBI Taxonomy" id="1048955"/>
    <lineage>
        <taxon>Eukaryota</taxon>
        <taxon>Fungi</taxon>
        <taxon>Dikarya</taxon>
        <taxon>Ascomycota</taxon>
        <taxon>Pezizomycotina</taxon>
        <taxon>Dothideomycetes</taxon>
        <taxon>Pleosporomycetidae</taxon>
        <taxon>Venturiales</taxon>
        <taxon>Cylindrosympodiaceae</taxon>
        <taxon>Tothia</taxon>
    </lineage>
</organism>
<feature type="compositionally biased region" description="Polar residues" evidence="1">
    <location>
        <begin position="1070"/>
        <end position="1086"/>
    </location>
</feature>
<feature type="compositionally biased region" description="Polar residues" evidence="1">
    <location>
        <begin position="1258"/>
        <end position="1277"/>
    </location>
</feature>
<feature type="compositionally biased region" description="Basic and acidic residues" evidence="1">
    <location>
        <begin position="98"/>
        <end position="114"/>
    </location>
</feature>
<feature type="compositionally biased region" description="Low complexity" evidence="1">
    <location>
        <begin position="386"/>
        <end position="399"/>
    </location>
</feature>
<feature type="compositionally biased region" description="Gly residues" evidence="1">
    <location>
        <begin position="653"/>
        <end position="663"/>
    </location>
</feature>
<dbReference type="Proteomes" id="UP000800235">
    <property type="component" value="Unassembled WGS sequence"/>
</dbReference>
<feature type="compositionally biased region" description="Polar residues" evidence="1">
    <location>
        <begin position="1363"/>
        <end position="1378"/>
    </location>
</feature>
<feature type="region of interest" description="Disordered" evidence="1">
    <location>
        <begin position="243"/>
        <end position="278"/>
    </location>
</feature>
<feature type="compositionally biased region" description="Polar residues" evidence="1">
    <location>
        <begin position="374"/>
        <end position="385"/>
    </location>
</feature>
<feature type="region of interest" description="Disordered" evidence="1">
    <location>
        <begin position="500"/>
        <end position="538"/>
    </location>
</feature>
<protein>
    <submittedName>
        <fullName evidence="2">Uncharacterized protein</fullName>
    </submittedName>
</protein>
<feature type="compositionally biased region" description="Low complexity" evidence="1">
    <location>
        <begin position="1332"/>
        <end position="1342"/>
    </location>
</feature>
<feature type="region of interest" description="Disordered" evidence="1">
    <location>
        <begin position="600"/>
        <end position="1453"/>
    </location>
</feature>
<accession>A0A9P4P2V0</accession>
<reference evidence="2" key="1">
    <citation type="journal article" date="2020" name="Stud. Mycol.">
        <title>101 Dothideomycetes genomes: a test case for predicting lifestyles and emergence of pathogens.</title>
        <authorList>
            <person name="Haridas S."/>
            <person name="Albert R."/>
            <person name="Binder M."/>
            <person name="Bloem J."/>
            <person name="Labutti K."/>
            <person name="Salamov A."/>
            <person name="Andreopoulos B."/>
            <person name="Baker S."/>
            <person name="Barry K."/>
            <person name="Bills G."/>
            <person name="Bluhm B."/>
            <person name="Cannon C."/>
            <person name="Castanera R."/>
            <person name="Culley D."/>
            <person name="Daum C."/>
            <person name="Ezra D."/>
            <person name="Gonzalez J."/>
            <person name="Henrissat B."/>
            <person name="Kuo A."/>
            <person name="Liang C."/>
            <person name="Lipzen A."/>
            <person name="Lutzoni F."/>
            <person name="Magnuson J."/>
            <person name="Mondo S."/>
            <person name="Nolan M."/>
            <person name="Ohm R."/>
            <person name="Pangilinan J."/>
            <person name="Park H.-J."/>
            <person name="Ramirez L."/>
            <person name="Alfaro M."/>
            <person name="Sun H."/>
            <person name="Tritt A."/>
            <person name="Yoshinaga Y."/>
            <person name="Zwiers L.-H."/>
            <person name="Turgeon B."/>
            <person name="Goodwin S."/>
            <person name="Spatafora J."/>
            <person name="Crous P."/>
            <person name="Grigoriev I."/>
        </authorList>
    </citation>
    <scope>NUCLEOTIDE SEQUENCE</scope>
    <source>
        <strain evidence="2">CBS 130266</strain>
    </source>
</reference>
<feature type="compositionally biased region" description="Low complexity" evidence="1">
    <location>
        <begin position="1646"/>
        <end position="1660"/>
    </location>
</feature>
<feature type="compositionally biased region" description="Polar residues" evidence="1">
    <location>
        <begin position="443"/>
        <end position="456"/>
    </location>
</feature>
<feature type="compositionally biased region" description="Polar residues" evidence="1">
    <location>
        <begin position="1202"/>
        <end position="1211"/>
    </location>
</feature>
<feature type="compositionally biased region" description="Polar residues" evidence="1">
    <location>
        <begin position="938"/>
        <end position="957"/>
    </location>
</feature>
<feature type="compositionally biased region" description="Low complexity" evidence="1">
    <location>
        <begin position="7"/>
        <end position="31"/>
    </location>
</feature>
<feature type="compositionally biased region" description="Low complexity" evidence="1">
    <location>
        <begin position="1501"/>
        <end position="1510"/>
    </location>
</feature>
<feature type="region of interest" description="Disordered" evidence="1">
    <location>
        <begin position="366"/>
        <end position="426"/>
    </location>
</feature>